<protein>
    <submittedName>
        <fullName evidence="2">Uncharacterized protein</fullName>
    </submittedName>
</protein>
<keyword evidence="3" id="KW-1185">Reference proteome</keyword>
<reference evidence="2" key="1">
    <citation type="journal article" date="2017" name="Gigascience">
        <title>The genome draft of coconut (Cocos nucifera).</title>
        <authorList>
            <person name="Xiao Y."/>
            <person name="Xu P."/>
            <person name="Fan H."/>
            <person name="Baudouin L."/>
            <person name="Xia W."/>
            <person name="Bocs S."/>
            <person name="Xu J."/>
            <person name="Li Q."/>
            <person name="Guo A."/>
            <person name="Zhou L."/>
            <person name="Li J."/>
            <person name="Wu Y."/>
            <person name="Ma Z."/>
            <person name="Armero A."/>
            <person name="Issali A.E."/>
            <person name="Liu N."/>
            <person name="Peng M."/>
            <person name="Yang Y."/>
        </authorList>
    </citation>
    <scope>NUCLEOTIDE SEQUENCE</scope>
    <source>
        <tissue evidence="2">Spear leaf of Hainan Tall coconut</tissue>
    </source>
</reference>
<sequence>MKVPKLSQLVMDQLLFDSSISLISLQALMRFDFRRLAEQRKKKLESSDPPPMKKGKEKDVTASTSTSPRFALASIAGALLINAIDISQAFIWDTATLDKDLLYTMMPQHDLHTCKRNLGLDELLNQDFNSILNAASYFRLFAEHIEWLDENKKSLKEALQSAKVCQKVVEEKAAKEEKPT</sequence>
<reference evidence="2" key="2">
    <citation type="submission" date="2019-07" db="EMBL/GenBank/DDBJ databases">
        <authorList>
            <person name="Yang Y."/>
            <person name="Bocs S."/>
            <person name="Baudouin L."/>
        </authorList>
    </citation>
    <scope>NUCLEOTIDE SEQUENCE</scope>
    <source>
        <tissue evidence="2">Spear leaf of Hainan Tall coconut</tissue>
    </source>
</reference>
<name>A0A8K0N6A6_COCNU</name>
<evidence type="ECO:0000256" key="1">
    <source>
        <dbReference type="SAM" id="MobiDB-lite"/>
    </source>
</evidence>
<feature type="region of interest" description="Disordered" evidence="1">
    <location>
        <begin position="42"/>
        <end position="62"/>
    </location>
</feature>
<organism evidence="2 3">
    <name type="scientific">Cocos nucifera</name>
    <name type="common">Coconut palm</name>
    <dbReference type="NCBI Taxonomy" id="13894"/>
    <lineage>
        <taxon>Eukaryota</taxon>
        <taxon>Viridiplantae</taxon>
        <taxon>Streptophyta</taxon>
        <taxon>Embryophyta</taxon>
        <taxon>Tracheophyta</taxon>
        <taxon>Spermatophyta</taxon>
        <taxon>Magnoliopsida</taxon>
        <taxon>Liliopsida</taxon>
        <taxon>Arecaceae</taxon>
        <taxon>Arecoideae</taxon>
        <taxon>Cocoseae</taxon>
        <taxon>Attaleinae</taxon>
        <taxon>Cocos</taxon>
    </lineage>
</organism>
<comment type="caution">
    <text evidence="2">The sequence shown here is derived from an EMBL/GenBank/DDBJ whole genome shotgun (WGS) entry which is preliminary data.</text>
</comment>
<dbReference type="EMBL" id="CM017879">
    <property type="protein sequence ID" value="KAG1359190.1"/>
    <property type="molecule type" value="Genomic_DNA"/>
</dbReference>
<proteinExistence type="predicted"/>
<accession>A0A8K0N6A6</accession>
<gene>
    <name evidence="2" type="ORF">COCNU_08G006360</name>
</gene>
<evidence type="ECO:0000313" key="3">
    <source>
        <dbReference type="Proteomes" id="UP000797356"/>
    </source>
</evidence>
<dbReference type="Proteomes" id="UP000797356">
    <property type="component" value="Chromosome 8"/>
</dbReference>
<dbReference type="AlphaFoldDB" id="A0A8K0N6A6"/>
<evidence type="ECO:0000313" key="2">
    <source>
        <dbReference type="EMBL" id="KAG1359190.1"/>
    </source>
</evidence>